<keyword evidence="10" id="KW-0325">Glycoprotein</keyword>
<evidence type="ECO:0000256" key="10">
    <source>
        <dbReference type="ARBA" id="ARBA00023180"/>
    </source>
</evidence>
<evidence type="ECO:0000256" key="11">
    <source>
        <dbReference type="ARBA" id="ARBA00023224"/>
    </source>
</evidence>
<dbReference type="GO" id="GO:0016020">
    <property type="term" value="C:membrane"/>
    <property type="evidence" value="ECO:0007669"/>
    <property type="project" value="UniProtKB-SubCell"/>
</dbReference>
<evidence type="ECO:0000256" key="3">
    <source>
        <dbReference type="ARBA" id="ARBA00022480"/>
    </source>
</evidence>
<organism evidence="15 16">
    <name type="scientific">Dipodomys ordii</name>
    <name type="common">Ord's kangaroo rat</name>
    <dbReference type="NCBI Taxonomy" id="10020"/>
    <lineage>
        <taxon>Eukaryota</taxon>
        <taxon>Metazoa</taxon>
        <taxon>Chordata</taxon>
        <taxon>Craniata</taxon>
        <taxon>Vertebrata</taxon>
        <taxon>Euteleostomi</taxon>
        <taxon>Mammalia</taxon>
        <taxon>Eutheria</taxon>
        <taxon>Euarchontoglires</taxon>
        <taxon>Glires</taxon>
        <taxon>Rodentia</taxon>
        <taxon>Castorimorpha</taxon>
        <taxon>Heteromyidae</taxon>
        <taxon>Dipodomyinae</taxon>
        <taxon>Dipodomys</taxon>
    </lineage>
</organism>
<keyword evidence="3 13" id="KW-0919">Taste</keyword>
<dbReference type="GO" id="GO:0033038">
    <property type="term" value="F:bitter taste receptor activity"/>
    <property type="evidence" value="ECO:0007669"/>
    <property type="project" value="InterPro"/>
</dbReference>
<dbReference type="GO" id="GO:0004930">
    <property type="term" value="F:G protein-coupled receptor activity"/>
    <property type="evidence" value="ECO:0007669"/>
    <property type="project" value="UniProtKB-KW"/>
</dbReference>
<evidence type="ECO:0000256" key="2">
    <source>
        <dbReference type="ARBA" id="ARBA00007376"/>
    </source>
</evidence>
<evidence type="ECO:0000313" key="16">
    <source>
        <dbReference type="RefSeq" id="XP_012877037.1"/>
    </source>
</evidence>
<keyword evidence="15" id="KW-1185">Reference proteome</keyword>
<dbReference type="InParanoid" id="A0A1S3FMD5"/>
<evidence type="ECO:0000256" key="7">
    <source>
        <dbReference type="ARBA" id="ARBA00023040"/>
    </source>
</evidence>
<feature type="transmembrane region" description="Helical" evidence="14">
    <location>
        <begin position="224"/>
        <end position="246"/>
    </location>
</feature>
<dbReference type="KEGG" id="dord:105989492"/>
<dbReference type="FunFam" id="1.20.1070.10:FF:000055">
    <property type="entry name" value="Taste receptor type 2"/>
    <property type="match status" value="1"/>
</dbReference>
<comment type="subcellular location">
    <subcellularLocation>
        <location evidence="1 13">Membrane</location>
        <topology evidence="1 13">Multi-pass membrane protein</topology>
    </subcellularLocation>
</comment>
<feature type="transmembrane region" description="Helical" evidence="14">
    <location>
        <begin position="139"/>
        <end position="164"/>
    </location>
</feature>
<protein>
    <recommendedName>
        <fullName evidence="13">Taste receptor type 2</fullName>
    </recommendedName>
</protein>
<dbReference type="AlphaFoldDB" id="A0A1S3FMD5"/>
<evidence type="ECO:0000256" key="6">
    <source>
        <dbReference type="ARBA" id="ARBA00022989"/>
    </source>
</evidence>
<accession>A0A1S3FMD5</accession>
<keyword evidence="11 13" id="KW-0807">Transducer</keyword>
<keyword evidence="5 13" id="KW-0812">Transmembrane</keyword>
<comment type="similarity">
    <text evidence="2 12">Belongs to the G-protein coupled receptor T2R family.</text>
</comment>
<evidence type="ECO:0000256" key="1">
    <source>
        <dbReference type="ARBA" id="ARBA00004141"/>
    </source>
</evidence>
<proteinExistence type="inferred from homology"/>
<dbReference type="PANTHER" id="PTHR11394:SF32">
    <property type="entry name" value="TASTE RECEPTOR TYPE 2 MEMBER 60"/>
    <property type="match status" value="1"/>
</dbReference>
<evidence type="ECO:0000256" key="9">
    <source>
        <dbReference type="ARBA" id="ARBA00023170"/>
    </source>
</evidence>
<sequence length="265" mass="30700">MRSESQQEVGFIAQLRQWVVIGKSIYTFQHLTVFSYDPITQLTNFLWDFLNAATIWFCTWLGLFYCMKIANLTHPVFLWLKYKVPAWIPWMQVGAVGFSGLNSILCFIGNQIIYQDYVRSDWQFGNATEYIPRNSFEKFYFFSLNLIMWTIPSALFLLFMVLVLTSLGRHMKKSLLNTPGFQDSQIQAPTRSLLALFSFVVLFTSCFLSLVLSSANSFSPQKLWYWVWQAVIHLCTGIHTTILLFINPSLREILERGCSLRCGSP</sequence>
<reference evidence="16" key="1">
    <citation type="submission" date="2025-08" db="UniProtKB">
        <authorList>
            <consortium name="RefSeq"/>
        </authorList>
    </citation>
    <scope>IDENTIFICATION</scope>
    <source>
        <tissue evidence="16">Kidney</tissue>
    </source>
</reference>
<keyword evidence="9 13" id="KW-0675">Receptor</keyword>
<dbReference type="InterPro" id="IPR007960">
    <property type="entry name" value="TAS2R"/>
</dbReference>
<keyword evidence="4 13" id="KW-0716">Sensory transduction</keyword>
<dbReference type="PANTHER" id="PTHR11394">
    <property type="entry name" value="TASTE RECEPTOR TYPE 2"/>
    <property type="match status" value="1"/>
</dbReference>
<dbReference type="Pfam" id="PF05296">
    <property type="entry name" value="TAS2R"/>
    <property type="match status" value="1"/>
</dbReference>
<evidence type="ECO:0000256" key="5">
    <source>
        <dbReference type="ARBA" id="ARBA00022692"/>
    </source>
</evidence>
<evidence type="ECO:0000256" key="4">
    <source>
        <dbReference type="ARBA" id="ARBA00022606"/>
    </source>
</evidence>
<evidence type="ECO:0000313" key="15">
    <source>
        <dbReference type="Proteomes" id="UP000081671"/>
    </source>
</evidence>
<evidence type="ECO:0000256" key="14">
    <source>
        <dbReference type="SAM" id="Phobius"/>
    </source>
</evidence>
<keyword evidence="7 13" id="KW-0297">G-protein coupled receptor</keyword>
<gene>
    <name evidence="16" type="primary">LOC105989492</name>
</gene>
<dbReference type="RefSeq" id="XP_012877037.1">
    <property type="nucleotide sequence ID" value="XM_013021583.1"/>
</dbReference>
<evidence type="ECO:0000256" key="12">
    <source>
        <dbReference type="RuleBase" id="RU004423"/>
    </source>
</evidence>
<dbReference type="OrthoDB" id="9836876at2759"/>
<dbReference type="Proteomes" id="UP000081671">
    <property type="component" value="Unplaced"/>
</dbReference>
<keyword evidence="8 13" id="KW-0472">Membrane</keyword>
<dbReference type="GeneID" id="105989492"/>
<feature type="transmembrane region" description="Helical" evidence="14">
    <location>
        <begin position="193"/>
        <end position="212"/>
    </location>
</feature>
<evidence type="ECO:0000256" key="8">
    <source>
        <dbReference type="ARBA" id="ARBA00023136"/>
    </source>
</evidence>
<dbReference type="SUPFAM" id="SSF81321">
    <property type="entry name" value="Family A G protein-coupled receptor-like"/>
    <property type="match status" value="1"/>
</dbReference>
<dbReference type="FunCoup" id="A0A1S3FMD5">
    <property type="interactions" value="446"/>
</dbReference>
<keyword evidence="6 14" id="KW-1133">Transmembrane helix</keyword>
<name>A0A1S3FMD5_DIPOR</name>
<feature type="transmembrane region" description="Helical" evidence="14">
    <location>
        <begin position="87"/>
        <end position="114"/>
    </location>
</feature>
<evidence type="ECO:0000256" key="13">
    <source>
        <dbReference type="RuleBase" id="RU004424"/>
    </source>
</evidence>
<feature type="transmembrane region" description="Helical" evidence="14">
    <location>
        <begin position="45"/>
        <end position="66"/>
    </location>
</feature>
<dbReference type="CTD" id="338398"/>